<reference evidence="1" key="1">
    <citation type="journal article" date="2021" name="Proc. Natl. Acad. Sci. U.S.A.">
        <title>A Catalog of Tens of Thousands of Viruses from Human Metagenomes Reveals Hidden Associations with Chronic Diseases.</title>
        <authorList>
            <person name="Tisza M.J."/>
            <person name="Buck C.B."/>
        </authorList>
    </citation>
    <scope>NUCLEOTIDE SEQUENCE</scope>
    <source>
        <strain evidence="1">CtICF6</strain>
    </source>
</reference>
<protein>
    <submittedName>
        <fullName evidence="1">Uncharacterized protein</fullName>
    </submittedName>
</protein>
<dbReference type="EMBL" id="BK016104">
    <property type="protein sequence ID" value="DAF95191.1"/>
    <property type="molecule type" value="Genomic_DNA"/>
</dbReference>
<organism evidence="1">
    <name type="scientific">Siphoviridae sp. ctICF6</name>
    <dbReference type="NCBI Taxonomy" id="2825427"/>
    <lineage>
        <taxon>Viruses</taxon>
        <taxon>Duplodnaviria</taxon>
        <taxon>Heunggongvirae</taxon>
        <taxon>Uroviricota</taxon>
        <taxon>Caudoviricetes</taxon>
    </lineage>
</organism>
<sequence length="73" mass="8308">MQKQAFIDNMTERGYELKYSRNGNITATKGVHTVRYVPLADYIVCVSTPTMTAITREGATDDETLRMIDWFTA</sequence>
<accession>A0A8S5UL50</accession>
<proteinExistence type="predicted"/>
<evidence type="ECO:0000313" key="1">
    <source>
        <dbReference type="EMBL" id="DAF95191.1"/>
    </source>
</evidence>
<name>A0A8S5UL50_9CAUD</name>